<dbReference type="CDD" id="cd08977">
    <property type="entry name" value="SusD"/>
    <property type="match status" value="1"/>
</dbReference>
<feature type="domain" description="RagB/SusD" evidence="6">
    <location>
        <begin position="256"/>
        <end position="518"/>
    </location>
</feature>
<keyword evidence="5" id="KW-0998">Cell outer membrane</keyword>
<dbReference type="STRING" id="1194090.SAMN05443144_1402"/>
<evidence type="ECO:0000256" key="3">
    <source>
        <dbReference type="ARBA" id="ARBA00022729"/>
    </source>
</evidence>
<protein>
    <submittedName>
        <fullName evidence="8">RagB/SusD domain-containing protein</fullName>
    </submittedName>
</protein>
<dbReference type="Pfam" id="PF07980">
    <property type="entry name" value="SusD_RagB"/>
    <property type="match status" value="1"/>
</dbReference>
<sequence length="518" mass="58139">MKACKYGLMVVLLSIFNGCGDSFLNVLPEDSITSETFWETEEDVKSAINGIYPVLKERSMYGHGPKMDAITPNAYQWNGTEEQIGRGTIDAGTGGMVSARWTNCYKIISRANRFLENIENVESLNEKTRMAYIGEAYFLRGIAYSLLADTYGRAPIITSIIGVEEARELSQSSTEETWNRAIADFDVAIENLPVDASQKGRATKGAALGMKMRAYLYQNKYPEVLTVVEQIEELGKYALFSSYRGLFLEENENNQEVMFDLQNMSGDFDQGMPRLGWELPGLKNAPTAGWAVPTQDLVDAYEMAAEGTQLTPENPRVPSEGPYQGRDARLYFSVILPGTYVGDYLFNDDAQNHVGQPIKNFAMRKYEDVMANGERPILGKEALNFIVLRYASVILAKAEALIETNQNIDEAISLINRIRTERDDVTVSPLSLGLSQAEARESLRHERRIEFALEGLYWSDIRRWEIGPDIYPMEIRGSDGGLVETRYEGGYEIPKDLVFPIPDNEISLNSNLTQNTGW</sequence>
<keyword evidence="4" id="KW-0472">Membrane</keyword>
<dbReference type="Proteomes" id="UP000184041">
    <property type="component" value="Unassembled WGS sequence"/>
</dbReference>
<organism evidence="8 9">
    <name type="scientific">Fodinibius roseus</name>
    <dbReference type="NCBI Taxonomy" id="1194090"/>
    <lineage>
        <taxon>Bacteria</taxon>
        <taxon>Pseudomonadati</taxon>
        <taxon>Balneolota</taxon>
        <taxon>Balneolia</taxon>
        <taxon>Balneolales</taxon>
        <taxon>Balneolaceae</taxon>
        <taxon>Fodinibius</taxon>
    </lineage>
</organism>
<dbReference type="Pfam" id="PF14322">
    <property type="entry name" value="SusD-like_3"/>
    <property type="match status" value="1"/>
</dbReference>
<accession>A0A1M5LB20</accession>
<dbReference type="AlphaFoldDB" id="A0A1M5LB20"/>
<keyword evidence="3" id="KW-0732">Signal</keyword>
<evidence type="ECO:0000259" key="7">
    <source>
        <dbReference type="Pfam" id="PF14322"/>
    </source>
</evidence>
<dbReference type="InterPro" id="IPR033985">
    <property type="entry name" value="SusD-like_N"/>
</dbReference>
<dbReference type="SUPFAM" id="SSF48452">
    <property type="entry name" value="TPR-like"/>
    <property type="match status" value="1"/>
</dbReference>
<comment type="similarity">
    <text evidence="2">Belongs to the SusD family.</text>
</comment>
<evidence type="ECO:0000256" key="4">
    <source>
        <dbReference type="ARBA" id="ARBA00023136"/>
    </source>
</evidence>
<dbReference type="GO" id="GO:0009279">
    <property type="term" value="C:cell outer membrane"/>
    <property type="evidence" value="ECO:0007669"/>
    <property type="project" value="UniProtKB-SubCell"/>
</dbReference>
<evidence type="ECO:0000313" key="8">
    <source>
        <dbReference type="EMBL" id="SHG62170.1"/>
    </source>
</evidence>
<keyword evidence="9" id="KW-1185">Reference proteome</keyword>
<dbReference type="RefSeq" id="WP_073068499.1">
    <property type="nucleotide sequence ID" value="NZ_FQUS01000040.1"/>
</dbReference>
<gene>
    <name evidence="8" type="ORF">SAMN05443144_1402</name>
</gene>
<evidence type="ECO:0000256" key="1">
    <source>
        <dbReference type="ARBA" id="ARBA00004442"/>
    </source>
</evidence>
<evidence type="ECO:0000256" key="2">
    <source>
        <dbReference type="ARBA" id="ARBA00006275"/>
    </source>
</evidence>
<dbReference type="Gene3D" id="1.25.40.390">
    <property type="match status" value="1"/>
</dbReference>
<evidence type="ECO:0000259" key="6">
    <source>
        <dbReference type="Pfam" id="PF07980"/>
    </source>
</evidence>
<evidence type="ECO:0000313" key="9">
    <source>
        <dbReference type="Proteomes" id="UP000184041"/>
    </source>
</evidence>
<reference evidence="8 9" key="1">
    <citation type="submission" date="2016-11" db="EMBL/GenBank/DDBJ databases">
        <authorList>
            <person name="Jaros S."/>
            <person name="Januszkiewicz K."/>
            <person name="Wedrychowicz H."/>
        </authorList>
    </citation>
    <scope>NUCLEOTIDE SEQUENCE [LARGE SCALE GENOMIC DNA]</scope>
    <source>
        <strain evidence="8 9">DSM 21986</strain>
    </source>
</reference>
<dbReference type="OrthoDB" id="5694214at2"/>
<dbReference type="EMBL" id="FQUS01000040">
    <property type="protein sequence ID" value="SHG62170.1"/>
    <property type="molecule type" value="Genomic_DNA"/>
</dbReference>
<dbReference type="InterPro" id="IPR012944">
    <property type="entry name" value="SusD_RagB_dom"/>
</dbReference>
<evidence type="ECO:0000256" key="5">
    <source>
        <dbReference type="ARBA" id="ARBA00023237"/>
    </source>
</evidence>
<comment type="subcellular location">
    <subcellularLocation>
        <location evidence="1">Cell outer membrane</location>
    </subcellularLocation>
</comment>
<proteinExistence type="inferred from homology"/>
<name>A0A1M5LB20_9BACT</name>
<feature type="domain" description="SusD-like N-terminal" evidence="7">
    <location>
        <begin position="23"/>
        <end position="216"/>
    </location>
</feature>
<dbReference type="InterPro" id="IPR011990">
    <property type="entry name" value="TPR-like_helical_dom_sf"/>
</dbReference>